<dbReference type="EMBL" id="UINC01197330">
    <property type="protein sequence ID" value="SVE14758.1"/>
    <property type="molecule type" value="Genomic_DNA"/>
</dbReference>
<dbReference type="Gene3D" id="3.50.50.60">
    <property type="entry name" value="FAD/NAD(P)-binding domain"/>
    <property type="match status" value="1"/>
</dbReference>
<dbReference type="Pfam" id="PF01266">
    <property type="entry name" value="DAO"/>
    <property type="match status" value="1"/>
</dbReference>
<dbReference type="InterPro" id="IPR036188">
    <property type="entry name" value="FAD/NAD-bd_sf"/>
</dbReference>
<name>A0A383B5U9_9ZZZZ</name>
<dbReference type="SUPFAM" id="SSF51905">
    <property type="entry name" value="FAD/NAD(P)-binding domain"/>
    <property type="match status" value="1"/>
</dbReference>
<evidence type="ECO:0000259" key="1">
    <source>
        <dbReference type="Pfam" id="PF01266"/>
    </source>
</evidence>
<feature type="non-terminal residue" evidence="2">
    <location>
        <position position="74"/>
    </location>
</feature>
<proteinExistence type="predicted"/>
<gene>
    <name evidence="2" type="ORF">METZ01_LOCUS467612</name>
</gene>
<dbReference type="InterPro" id="IPR006076">
    <property type="entry name" value="FAD-dep_OxRdtase"/>
</dbReference>
<dbReference type="AlphaFoldDB" id="A0A383B5U9"/>
<organism evidence="2">
    <name type="scientific">marine metagenome</name>
    <dbReference type="NCBI Taxonomy" id="408172"/>
    <lineage>
        <taxon>unclassified sequences</taxon>
        <taxon>metagenomes</taxon>
        <taxon>ecological metagenomes</taxon>
    </lineage>
</organism>
<sequence>MTAQIDVVILGGGIAGLWLLDILQRTGIEALILNKAALGQGQTIASQGIIHGGAKYTFGMGLETAVSDLAHMPD</sequence>
<evidence type="ECO:0000313" key="2">
    <source>
        <dbReference type="EMBL" id="SVE14758.1"/>
    </source>
</evidence>
<feature type="domain" description="FAD dependent oxidoreductase" evidence="1">
    <location>
        <begin position="6"/>
        <end position="56"/>
    </location>
</feature>
<accession>A0A383B5U9</accession>
<reference evidence="2" key="1">
    <citation type="submission" date="2018-05" db="EMBL/GenBank/DDBJ databases">
        <authorList>
            <person name="Lanie J.A."/>
            <person name="Ng W.-L."/>
            <person name="Kazmierczak K.M."/>
            <person name="Andrzejewski T.M."/>
            <person name="Davidsen T.M."/>
            <person name="Wayne K.J."/>
            <person name="Tettelin H."/>
            <person name="Glass J.I."/>
            <person name="Rusch D."/>
            <person name="Podicherti R."/>
            <person name="Tsui H.-C.T."/>
            <person name="Winkler M.E."/>
        </authorList>
    </citation>
    <scope>NUCLEOTIDE SEQUENCE</scope>
</reference>
<protein>
    <recommendedName>
        <fullName evidence="1">FAD dependent oxidoreductase domain-containing protein</fullName>
    </recommendedName>
</protein>